<dbReference type="RefSeq" id="WP_344570447.1">
    <property type="nucleotide sequence ID" value="NZ_BAAARJ010000029.1"/>
</dbReference>
<gene>
    <name evidence="3" type="ORF">GCM10009863_62630</name>
</gene>
<dbReference type="PROSITE" id="PS51186">
    <property type="entry name" value="GNAT"/>
    <property type="match status" value="1"/>
</dbReference>
<dbReference type="Gene3D" id="3.40.50.1000">
    <property type="entry name" value="HAD superfamily/HAD-like"/>
    <property type="match status" value="1"/>
</dbReference>
<feature type="compositionally biased region" description="Basic and acidic residues" evidence="1">
    <location>
        <begin position="682"/>
        <end position="695"/>
    </location>
</feature>
<keyword evidence="4" id="KW-1185">Reference proteome</keyword>
<dbReference type="Proteomes" id="UP001501447">
    <property type="component" value="Unassembled WGS sequence"/>
</dbReference>
<dbReference type="NCBIfam" id="TIGR01686">
    <property type="entry name" value="FkbH"/>
    <property type="match status" value="1"/>
</dbReference>
<feature type="compositionally biased region" description="Basic and acidic residues" evidence="1">
    <location>
        <begin position="651"/>
        <end position="663"/>
    </location>
</feature>
<protein>
    <submittedName>
        <fullName evidence="3">HAD-IIIC family phosphatase</fullName>
    </submittedName>
</protein>
<name>A0ABP6D9N0_9ACTN</name>
<dbReference type="InterPro" id="IPR023214">
    <property type="entry name" value="HAD_sf"/>
</dbReference>
<feature type="domain" description="N-acetyltransferase" evidence="2">
    <location>
        <begin position="493"/>
        <end position="646"/>
    </location>
</feature>
<dbReference type="InterPro" id="IPR036514">
    <property type="entry name" value="SGNH_hydro_sf"/>
</dbReference>
<reference evidence="4" key="1">
    <citation type="journal article" date="2019" name="Int. J. Syst. Evol. Microbiol.">
        <title>The Global Catalogue of Microorganisms (GCM) 10K type strain sequencing project: providing services to taxonomists for standard genome sequencing and annotation.</title>
        <authorList>
            <consortium name="The Broad Institute Genomics Platform"/>
            <consortium name="The Broad Institute Genome Sequencing Center for Infectious Disease"/>
            <person name="Wu L."/>
            <person name="Ma J."/>
        </authorList>
    </citation>
    <scope>NUCLEOTIDE SEQUENCE [LARGE SCALE GENOMIC DNA]</scope>
    <source>
        <strain evidence="4">JCM 16373</strain>
    </source>
</reference>
<dbReference type="NCBIfam" id="TIGR01681">
    <property type="entry name" value="HAD-SF-IIIC"/>
    <property type="match status" value="1"/>
</dbReference>
<evidence type="ECO:0000313" key="3">
    <source>
        <dbReference type="EMBL" id="GAA2637405.1"/>
    </source>
</evidence>
<feature type="region of interest" description="Disordered" evidence="1">
    <location>
        <begin position="641"/>
        <end position="695"/>
    </location>
</feature>
<proteinExistence type="predicted"/>
<dbReference type="Gene3D" id="3.40.50.1110">
    <property type="entry name" value="SGNH hydrolase"/>
    <property type="match status" value="1"/>
</dbReference>
<sequence>MATTASTPGAGAGASAGTDTGAGTGAEAGAGAAIAPVPPAAALRALQAAGRLAGEYPRVKELLATATGPELSAAGQLLTRLDPDAVTAAHPRVPALTVAVTGHGTLSGLLPALTGELARHGILLRPRVTDFDSYVFELGDPASELYAGAPDLVTCVLDPAVVFDEVPAPWRPGDVERVLGQKLDLIEGLARRFGESCGGTLVLNTLPLPRRYAAQLVGLRARARLGAVWREAGARLLRLGETYPSVLVIDLDPLLAEEGAAADTRLSVYAKAHLSPGLLARYAREVGHLARHLTGRTKKVLALDLDNTVWGGVLGEDGPEGIEVEPADGYRGAAFHAFQRVAGQLAAQGVLLVAASKNDPEPVREVLRDHPGMLLREADFVRVAAGWGPKPEALRETADALGLGVDSFVFVDDSPYECGLVRHALPEVTVVPVDDEPALHLEKLLRDGWFDVREVTDDDRGRAVRYRDELVRKDFLDTFDSLADYLRELRVSVRVAPAGPEDVARVSQLTLRTNQFNLTTHRLQPAEVRELCAGDDTRVLTVRSGDRFGDNGLVGAVFLRRAQGTVHIDNFLLSCRVFARGIEQACLASVLRRARAEGAGEVVAAYRKSAKNAKVADFYVRNGFTPVEDDGTTATFRHLLEPVPEPPAHVRLTEEYEDGREPGDGPAGGPGSDPESDPGSSPERDPHSDPERNAP</sequence>
<dbReference type="SUPFAM" id="SSF56784">
    <property type="entry name" value="HAD-like"/>
    <property type="match status" value="1"/>
</dbReference>
<accession>A0ABP6D9N0</accession>
<dbReference type="InterPro" id="IPR010033">
    <property type="entry name" value="HAD_SF_ppase_IIIC"/>
</dbReference>
<organism evidence="3 4">
    <name type="scientific">Streptomyces axinellae</name>
    <dbReference type="NCBI Taxonomy" id="552788"/>
    <lineage>
        <taxon>Bacteria</taxon>
        <taxon>Bacillati</taxon>
        <taxon>Actinomycetota</taxon>
        <taxon>Actinomycetes</taxon>
        <taxon>Kitasatosporales</taxon>
        <taxon>Streptomycetaceae</taxon>
        <taxon>Streptomyces</taxon>
    </lineage>
</organism>
<dbReference type="InterPro" id="IPR016181">
    <property type="entry name" value="Acyl_CoA_acyltransferase"/>
</dbReference>
<dbReference type="InterPro" id="IPR000182">
    <property type="entry name" value="GNAT_dom"/>
</dbReference>
<evidence type="ECO:0000313" key="4">
    <source>
        <dbReference type="Proteomes" id="UP001501447"/>
    </source>
</evidence>
<dbReference type="SUPFAM" id="SSF55729">
    <property type="entry name" value="Acyl-CoA N-acyltransferases (Nat)"/>
    <property type="match status" value="1"/>
</dbReference>
<dbReference type="EMBL" id="BAAARJ010000029">
    <property type="protein sequence ID" value="GAA2637405.1"/>
    <property type="molecule type" value="Genomic_DNA"/>
</dbReference>
<evidence type="ECO:0000256" key="1">
    <source>
        <dbReference type="SAM" id="MobiDB-lite"/>
    </source>
</evidence>
<evidence type="ECO:0000259" key="2">
    <source>
        <dbReference type="PROSITE" id="PS51186"/>
    </source>
</evidence>
<dbReference type="InterPro" id="IPR036412">
    <property type="entry name" value="HAD-like_sf"/>
</dbReference>
<dbReference type="Gene3D" id="3.40.630.30">
    <property type="match status" value="1"/>
</dbReference>
<comment type="caution">
    <text evidence="3">The sequence shown here is derived from an EMBL/GenBank/DDBJ whole genome shotgun (WGS) entry which is preliminary data.</text>
</comment>
<dbReference type="InterPro" id="IPR010037">
    <property type="entry name" value="FkbH_domain"/>
</dbReference>